<feature type="region of interest" description="Disordered" evidence="1">
    <location>
        <begin position="449"/>
        <end position="494"/>
    </location>
</feature>
<dbReference type="Proteomes" id="UP001390339">
    <property type="component" value="Unassembled WGS sequence"/>
</dbReference>
<feature type="domain" description="CID" evidence="2">
    <location>
        <begin position="188"/>
        <end position="324"/>
    </location>
</feature>
<feature type="compositionally biased region" description="Polar residues" evidence="1">
    <location>
        <begin position="56"/>
        <end position="89"/>
    </location>
</feature>
<dbReference type="Gene3D" id="1.25.40.90">
    <property type="match status" value="1"/>
</dbReference>
<name>A0ABR2I2K5_9PEZI</name>
<evidence type="ECO:0000313" key="3">
    <source>
        <dbReference type="EMBL" id="KAK8856588.1"/>
    </source>
</evidence>
<dbReference type="InterPro" id="IPR006569">
    <property type="entry name" value="CID_dom"/>
</dbReference>
<dbReference type="PANTHER" id="PTHR28291">
    <property type="entry name" value="CTD KINASE SUBUNIT GAMMA"/>
    <property type="match status" value="1"/>
</dbReference>
<organism evidence="3 4">
    <name type="scientific">Apiospora arundinis</name>
    <dbReference type="NCBI Taxonomy" id="335852"/>
    <lineage>
        <taxon>Eukaryota</taxon>
        <taxon>Fungi</taxon>
        <taxon>Dikarya</taxon>
        <taxon>Ascomycota</taxon>
        <taxon>Pezizomycotina</taxon>
        <taxon>Sordariomycetes</taxon>
        <taxon>Xylariomycetidae</taxon>
        <taxon>Amphisphaeriales</taxon>
        <taxon>Apiosporaceae</taxon>
        <taxon>Apiospora</taxon>
    </lineage>
</organism>
<keyword evidence="3" id="KW-0808">Transferase</keyword>
<dbReference type="PROSITE" id="PS51391">
    <property type="entry name" value="CID"/>
    <property type="match status" value="1"/>
</dbReference>
<dbReference type="PANTHER" id="PTHR28291:SF1">
    <property type="entry name" value="CTD KINASE SUBUNIT GAMMA"/>
    <property type="match status" value="1"/>
</dbReference>
<accession>A0ABR2I2K5</accession>
<sequence length="494" mass="55479">MEGSMPPPAPPPPPSERPSGKRISRSAASRQARAAKWKSRQQTQELADVDVRPRPSLSSRSFGSQAQTLQPQSNTYNLANNPTFVTGSNNHHHHINEPAYNNSAQHQPSQQHEHNQRHLHQEPPQDSPKLLTVEEAYGPDFYGSKELGFCYLHPDEQAFWHIGNEAAQRLVLGPNTDPAAANAPRMADPFEVRMRFSGQLQHLNATVVSAQKAAQYAVKYRDLSEDLHSCILEQLEKTNMNTRANIMYFIEHFLEIASKERHAESYVRMMQRDIIRVVDAVCPEDGSGAANVKVVRTVLQNLNSKGFLLDQTLVELGDCLKDRDASHAEAGLSSPVNGEVVMSTALPANGNAAANATATASAAGHISGGDARTTNGTGHTTRLDKRQIEQRIEEDRERHKRRRENIWVVPRALADERAKMMDDASDIDDDDFKFEREERAALMDEVENAKCVHLRPRLHEESPPNGRRHSRGQEERRDDPRRSEDREHERMDVG</sequence>
<evidence type="ECO:0000313" key="4">
    <source>
        <dbReference type="Proteomes" id="UP001390339"/>
    </source>
</evidence>
<dbReference type="InterPro" id="IPR008942">
    <property type="entry name" value="ENTH_VHS"/>
</dbReference>
<feature type="compositionally biased region" description="Basic and acidic residues" evidence="1">
    <location>
        <begin position="381"/>
        <end position="397"/>
    </location>
</feature>
<evidence type="ECO:0000259" key="2">
    <source>
        <dbReference type="PROSITE" id="PS51391"/>
    </source>
</evidence>
<dbReference type="Pfam" id="PF12350">
    <property type="entry name" value="CTK3_C"/>
    <property type="match status" value="1"/>
</dbReference>
<feature type="region of interest" description="Disordered" evidence="1">
    <location>
        <begin position="362"/>
        <end position="400"/>
    </location>
</feature>
<reference evidence="3 4" key="1">
    <citation type="journal article" date="2024" name="IMA Fungus">
        <title>Apiospora arundinis, a panoply of carbohydrate-active enzymes and secondary metabolites.</title>
        <authorList>
            <person name="Sorensen T."/>
            <person name="Petersen C."/>
            <person name="Muurmann A.T."/>
            <person name="Christiansen J.V."/>
            <person name="Brundto M.L."/>
            <person name="Overgaard C.K."/>
            <person name="Boysen A.T."/>
            <person name="Wollenberg R.D."/>
            <person name="Larsen T.O."/>
            <person name="Sorensen J.L."/>
            <person name="Nielsen K.L."/>
            <person name="Sondergaard T.E."/>
        </authorList>
    </citation>
    <scope>NUCLEOTIDE SEQUENCE [LARGE SCALE GENOMIC DNA]</scope>
    <source>
        <strain evidence="3 4">AAU 773</strain>
    </source>
</reference>
<gene>
    <name evidence="3" type="ORF">PGQ11_012500</name>
</gene>
<comment type="caution">
    <text evidence="3">The sequence shown here is derived from an EMBL/GenBank/DDBJ whole genome shotgun (WGS) entry which is preliminary data.</text>
</comment>
<keyword evidence="4" id="KW-1185">Reference proteome</keyword>
<evidence type="ECO:0000256" key="1">
    <source>
        <dbReference type="SAM" id="MobiDB-lite"/>
    </source>
</evidence>
<dbReference type="InterPro" id="IPR042326">
    <property type="entry name" value="Ctk3"/>
</dbReference>
<dbReference type="EMBL" id="JAPCWZ010000007">
    <property type="protein sequence ID" value="KAK8856588.1"/>
    <property type="molecule type" value="Genomic_DNA"/>
</dbReference>
<protein>
    <submittedName>
        <fullName evidence="3">CTD kinase subunit gamma</fullName>
    </submittedName>
</protein>
<feature type="compositionally biased region" description="Polar residues" evidence="1">
    <location>
        <begin position="99"/>
        <end position="110"/>
    </location>
</feature>
<feature type="compositionally biased region" description="Pro residues" evidence="1">
    <location>
        <begin position="1"/>
        <end position="16"/>
    </location>
</feature>
<dbReference type="InterPro" id="IPR024637">
    <property type="entry name" value="Ctk3_C"/>
</dbReference>
<feature type="region of interest" description="Disordered" evidence="1">
    <location>
        <begin position="1"/>
        <end position="128"/>
    </location>
</feature>
<dbReference type="GO" id="GO:0016301">
    <property type="term" value="F:kinase activity"/>
    <property type="evidence" value="ECO:0007669"/>
    <property type="project" value="UniProtKB-KW"/>
</dbReference>
<feature type="compositionally biased region" description="Basic and acidic residues" evidence="1">
    <location>
        <begin position="471"/>
        <end position="494"/>
    </location>
</feature>
<dbReference type="InterPro" id="IPR024638">
    <property type="entry name" value="Ctk3_N"/>
</dbReference>
<keyword evidence="3" id="KW-0418">Kinase</keyword>
<feature type="compositionally biased region" description="Basic and acidic residues" evidence="1">
    <location>
        <begin position="111"/>
        <end position="123"/>
    </location>
</feature>
<proteinExistence type="predicted"/>
<dbReference type="Pfam" id="PF12243">
    <property type="entry name" value="CTK3"/>
    <property type="match status" value="1"/>
</dbReference>